<dbReference type="GO" id="GO:0043161">
    <property type="term" value="P:proteasome-mediated ubiquitin-dependent protein catabolic process"/>
    <property type="evidence" value="ECO:0000318"/>
    <property type="project" value="GO_Central"/>
</dbReference>
<dbReference type="InterPro" id="IPR043136">
    <property type="entry name" value="B30.2/SPRY_sf"/>
</dbReference>
<dbReference type="CDD" id="cd12906">
    <property type="entry name" value="SPRY_SOCS1-2-4"/>
    <property type="match status" value="1"/>
</dbReference>
<dbReference type="CTD" id="266876"/>
<dbReference type="ExpressionAtlas" id="Q965N6">
    <property type="expression patterns" value="baseline and differential"/>
</dbReference>
<dbReference type="PANTHER" id="PTHR12245">
    <property type="entry name" value="SPRY DOMAIN CONTAINING SOCS BOX PROTEIN"/>
    <property type="match status" value="1"/>
</dbReference>
<dbReference type="SMART" id="SM00449">
    <property type="entry name" value="SPRY"/>
    <property type="match status" value="1"/>
</dbReference>
<dbReference type="Bgee" id="WBGene00021597">
    <property type="expression patterns" value="Expressed in larva and 3 other cell types or tissues"/>
</dbReference>
<dbReference type="SUPFAM" id="SSF49899">
    <property type="entry name" value="Concanavalin A-like lectins/glucanases"/>
    <property type="match status" value="1"/>
</dbReference>
<feature type="compositionally biased region" description="Pro residues" evidence="1">
    <location>
        <begin position="318"/>
        <end position="332"/>
    </location>
</feature>
<dbReference type="RefSeq" id="NP_497321.3">
    <property type="nucleotide sequence ID" value="NM_064920.7"/>
</dbReference>
<dbReference type="FunFam" id="2.60.120.920:FF:000035">
    <property type="entry name" value="SplA/ryanodine receptor domain and SOCS box containing 1"/>
    <property type="match status" value="1"/>
</dbReference>
<dbReference type="InParanoid" id="Q965N6"/>
<dbReference type="Pfam" id="PF00622">
    <property type="entry name" value="SPRY"/>
    <property type="match status" value="1"/>
</dbReference>
<evidence type="ECO:0000313" key="5">
    <source>
        <dbReference type="WormBase" id="Y46E12BL.4a"/>
    </source>
</evidence>
<proteinExistence type="predicted"/>
<dbReference type="STRING" id="6239.Y46E12BL.4a.1"/>
<dbReference type="PANTHER" id="PTHR12245:SF11">
    <property type="entry name" value="PROTEIN GUSTAVUS"/>
    <property type="match status" value="1"/>
</dbReference>
<evidence type="ECO:0000259" key="2">
    <source>
        <dbReference type="PROSITE" id="PS50188"/>
    </source>
</evidence>
<dbReference type="AGR" id="WB:WBGene00021597"/>
<dbReference type="OrthoDB" id="5547302at2759"/>
<evidence type="ECO:0000313" key="3">
    <source>
        <dbReference type="EMBL" id="CCD61144.1"/>
    </source>
</evidence>
<feature type="region of interest" description="Disordered" evidence="1">
    <location>
        <begin position="314"/>
        <end position="366"/>
    </location>
</feature>
<dbReference type="PeptideAtlas" id="Q965N6"/>
<dbReference type="InterPro" id="IPR013320">
    <property type="entry name" value="ConA-like_dom_sf"/>
</dbReference>
<organism evidence="3 4">
    <name type="scientific">Caenorhabditis elegans</name>
    <dbReference type="NCBI Taxonomy" id="6239"/>
    <lineage>
        <taxon>Eukaryota</taxon>
        <taxon>Metazoa</taxon>
        <taxon>Ecdysozoa</taxon>
        <taxon>Nematoda</taxon>
        <taxon>Chromadorea</taxon>
        <taxon>Rhabditida</taxon>
        <taxon>Rhabditina</taxon>
        <taxon>Rhabditomorpha</taxon>
        <taxon>Rhabditoidea</taxon>
        <taxon>Rhabditidae</taxon>
        <taxon>Peloderinae</taxon>
        <taxon>Caenorhabditis</taxon>
    </lineage>
</organism>
<accession>G4RQA5</accession>
<name>Q965N6_CAEEL</name>
<feature type="compositionally biased region" description="Low complexity" evidence="1">
    <location>
        <begin position="430"/>
        <end position="444"/>
    </location>
</feature>
<evidence type="ECO:0000313" key="4">
    <source>
        <dbReference type="Proteomes" id="UP000001940"/>
    </source>
</evidence>
<dbReference type="InterPro" id="IPR003877">
    <property type="entry name" value="SPRY_dom"/>
</dbReference>
<dbReference type="SMR" id="Q965N6"/>
<accession>Q965N6</accession>
<dbReference type="HOGENOM" id="CLU_035359_0_0_1"/>
<protein>
    <submittedName>
        <fullName evidence="3">B30.2/SPRY domain-containing protein</fullName>
    </submittedName>
</protein>
<dbReference type="AlphaFoldDB" id="Q965N6"/>
<dbReference type="UCSC" id="Y46E12BL.4">
    <property type="organism name" value="c. elegans"/>
</dbReference>
<sequence>MMGARQSTTSHHDTFQVSPSSDACSTSSSTYARPAAAAHSAGNNSSSSSSNAGGGDGYHRSNSSGSSTRPVAATRERKSYAVAAGRSAPMRSLSPAHPSAVMSGMDDFLRPDRFDRIMQMTKPDQFIQEQHSWNPEDRSLNIFVKDEDKFTFHRHPVAQSTDCIRGKMGYSRGFHVWQIEWPERQRGTHAVVGVATKNAPLHAAGYTALIGTTDESYGWDITRRECHHDSKHTMTWRYPFSNSRDVYNVPDKFYCILDMDEGYMAFATDDEFLGVAFRNLKGKTLYPIVAAVWGHCEISMRYLGSLERELISFDSSSPTPPRRLPPLRPPPSSLQHHHHHRRSPPLFHSPVYKPKPRSRTESPAALKAAAAAASQSPVLPFSPFSDLAKIFSFYDLQAGGASSSSSSYSLFEPPAEWHKFDREDLPIDETPSASSPTTTASLYLPAPPSSSVRAANELFGPPLTPGDSKTQTDGLGLLGTSIL</sequence>
<dbReference type="eggNOG" id="KOG3953">
    <property type="taxonomic scope" value="Eukaryota"/>
</dbReference>
<feature type="compositionally biased region" description="Polar residues" evidence="1">
    <location>
        <begin position="60"/>
        <end position="69"/>
    </location>
</feature>
<dbReference type="WormBase" id="Y46E12BL.4a">
    <property type="protein sequence ID" value="CE41470"/>
    <property type="gene ID" value="WBGene00021597"/>
    <property type="gene designation" value="spsb-1"/>
</dbReference>
<reference evidence="3 4" key="1">
    <citation type="journal article" date="1998" name="Science">
        <title>Genome sequence of the nematode C. elegans: a platform for investigating biology.</title>
        <authorList>
            <consortium name="The C. elegans sequencing consortium"/>
            <person name="Sulson J.E."/>
            <person name="Waterston R."/>
        </authorList>
    </citation>
    <scope>NUCLEOTIDE SEQUENCE [LARGE SCALE GENOMIC DNA]</scope>
    <source>
        <strain evidence="3 4">Bristol N2</strain>
    </source>
</reference>
<dbReference type="PROSITE" id="PS50188">
    <property type="entry name" value="B302_SPRY"/>
    <property type="match status" value="1"/>
</dbReference>
<dbReference type="Reactome" id="R-CEL-8951664">
    <property type="pathway name" value="Neddylation"/>
</dbReference>
<keyword evidence="4" id="KW-1185">Reference proteome</keyword>
<dbReference type="GeneID" id="266876"/>
<feature type="domain" description="B30.2/SPRY" evidence="2">
    <location>
        <begin position="111"/>
        <end position="307"/>
    </location>
</feature>
<evidence type="ECO:0000256" key="1">
    <source>
        <dbReference type="SAM" id="MobiDB-lite"/>
    </source>
</evidence>
<dbReference type="PaxDb" id="6239-Y46E12BL.4a"/>
<dbReference type="Proteomes" id="UP000001940">
    <property type="component" value="Chromosome II"/>
</dbReference>
<dbReference type="Gene3D" id="2.60.120.920">
    <property type="match status" value="1"/>
</dbReference>
<dbReference type="GO" id="GO:0019005">
    <property type="term" value="C:SCF ubiquitin ligase complex"/>
    <property type="evidence" value="ECO:0000318"/>
    <property type="project" value="GO_Central"/>
</dbReference>
<dbReference type="Reactome" id="R-CEL-983168">
    <property type="pathway name" value="Antigen processing: Ubiquitination &amp; Proteasome degradation"/>
</dbReference>
<feature type="region of interest" description="Disordered" evidence="1">
    <location>
        <begin position="426"/>
        <end position="483"/>
    </location>
</feature>
<feature type="compositionally biased region" description="Low complexity" evidence="1">
    <location>
        <begin position="18"/>
        <end position="51"/>
    </location>
</feature>
<dbReference type="FunCoup" id="Q965N6">
    <property type="interactions" value="317"/>
</dbReference>
<gene>
    <name evidence="3 5" type="primary">spsb-1</name>
    <name evidence="3" type="ORF">CELE_Y46E12BL.4</name>
    <name evidence="5" type="ORF">Y46E12BL.4</name>
</gene>
<dbReference type="InterPro" id="IPR001870">
    <property type="entry name" value="B30.2/SPRY"/>
</dbReference>
<feature type="region of interest" description="Disordered" evidence="1">
    <location>
        <begin position="1"/>
        <end position="104"/>
    </location>
</feature>
<dbReference type="EMBL" id="BX284602">
    <property type="protein sequence ID" value="CCD61144.1"/>
    <property type="molecule type" value="Genomic_DNA"/>
</dbReference>
<dbReference type="InterPro" id="IPR050672">
    <property type="entry name" value="FBXO45-Fsn/SPSB_families"/>
</dbReference>